<dbReference type="InterPro" id="IPR018357">
    <property type="entry name" value="Hexapep_transf_CS"/>
</dbReference>
<feature type="transmembrane region" description="Helical" evidence="4">
    <location>
        <begin position="6"/>
        <end position="25"/>
    </location>
</feature>
<dbReference type="CDD" id="cd04647">
    <property type="entry name" value="LbH_MAT_like"/>
    <property type="match status" value="1"/>
</dbReference>
<accession>A0AB39ARX5</accession>
<gene>
    <name evidence="5" type="ORF">ABZP26_02520</name>
</gene>
<evidence type="ECO:0000256" key="1">
    <source>
        <dbReference type="ARBA" id="ARBA00022679"/>
    </source>
</evidence>
<keyword evidence="4" id="KW-0812">Transmembrane</keyword>
<evidence type="ECO:0000313" key="5">
    <source>
        <dbReference type="EMBL" id="XDH88087.1"/>
    </source>
</evidence>
<keyword evidence="3 5" id="KW-0012">Acyltransferase</keyword>
<dbReference type="EMBL" id="CP162514">
    <property type="protein sequence ID" value="XDH88087.1"/>
    <property type="molecule type" value="Genomic_DNA"/>
</dbReference>
<evidence type="ECO:0000256" key="4">
    <source>
        <dbReference type="SAM" id="Phobius"/>
    </source>
</evidence>
<sequence length="179" mass="19731">MRVSTGGFFYKLLGVIRFLLIYLFYISKKIAPIGIIGRGNLLYFKGDIRIGRRLITGKNVDLISEGILDIGENVSIGDYSRVVSKDRIKIGSNVMLARFVSILDHDHDYTVINKEIKFDGYTTNSIEIGDNVWIGDKVTILKGIKIGSNVIIAANSVVTKSIPDNCIVAGIPAVIKRSI</sequence>
<dbReference type="InterPro" id="IPR051159">
    <property type="entry name" value="Hexapeptide_acetyltransf"/>
</dbReference>
<dbReference type="PANTHER" id="PTHR23416">
    <property type="entry name" value="SIALIC ACID SYNTHASE-RELATED"/>
    <property type="match status" value="1"/>
</dbReference>
<dbReference type="PROSITE" id="PS00101">
    <property type="entry name" value="HEXAPEP_TRANSFERASES"/>
    <property type="match status" value="1"/>
</dbReference>
<name>A0AB39ARX5_9GAMM</name>
<keyword evidence="2" id="KW-0677">Repeat</keyword>
<keyword evidence="1 5" id="KW-0808">Transferase</keyword>
<dbReference type="PANTHER" id="PTHR23416:SF78">
    <property type="entry name" value="LIPOPOLYSACCHARIDE BIOSYNTHESIS O-ACETYL TRANSFERASE WBBJ-RELATED"/>
    <property type="match status" value="1"/>
</dbReference>
<dbReference type="InterPro" id="IPR001451">
    <property type="entry name" value="Hexapep"/>
</dbReference>
<dbReference type="EC" id="2.3.1.-" evidence="5"/>
<dbReference type="SUPFAM" id="SSF51161">
    <property type="entry name" value="Trimeric LpxA-like enzymes"/>
    <property type="match status" value="1"/>
</dbReference>
<protein>
    <submittedName>
        <fullName evidence="5">Acyltransferase</fullName>
        <ecNumber evidence="5">2.3.1.-</ecNumber>
    </submittedName>
</protein>
<keyword evidence="4" id="KW-1133">Transmembrane helix</keyword>
<dbReference type="RefSeq" id="WP_290191840.1">
    <property type="nucleotide sequence ID" value="NZ_CP162514.1"/>
</dbReference>
<organism evidence="5">
    <name type="scientific">Pseudoalteromonas sp. SD03</name>
    <dbReference type="NCBI Taxonomy" id="3231719"/>
    <lineage>
        <taxon>Bacteria</taxon>
        <taxon>Pseudomonadati</taxon>
        <taxon>Pseudomonadota</taxon>
        <taxon>Gammaproteobacteria</taxon>
        <taxon>Alteromonadales</taxon>
        <taxon>Pseudoalteromonadaceae</taxon>
        <taxon>Pseudoalteromonas</taxon>
    </lineage>
</organism>
<proteinExistence type="predicted"/>
<dbReference type="AlphaFoldDB" id="A0AB39ARX5"/>
<dbReference type="Pfam" id="PF00132">
    <property type="entry name" value="Hexapep"/>
    <property type="match status" value="1"/>
</dbReference>
<evidence type="ECO:0000256" key="2">
    <source>
        <dbReference type="ARBA" id="ARBA00022737"/>
    </source>
</evidence>
<evidence type="ECO:0000256" key="3">
    <source>
        <dbReference type="ARBA" id="ARBA00023315"/>
    </source>
</evidence>
<dbReference type="Gene3D" id="2.160.10.10">
    <property type="entry name" value="Hexapeptide repeat proteins"/>
    <property type="match status" value="1"/>
</dbReference>
<dbReference type="InterPro" id="IPR011004">
    <property type="entry name" value="Trimer_LpxA-like_sf"/>
</dbReference>
<keyword evidence="4" id="KW-0472">Membrane</keyword>
<reference evidence="5" key="1">
    <citation type="submission" date="2024-07" db="EMBL/GenBank/DDBJ databases">
        <authorList>
            <person name="Jiang Y."/>
            <person name="Qin Q."/>
        </authorList>
    </citation>
    <scope>NUCLEOTIDE SEQUENCE</scope>
    <source>
        <strain evidence="5">SD03</strain>
    </source>
</reference>
<dbReference type="GO" id="GO:0016746">
    <property type="term" value="F:acyltransferase activity"/>
    <property type="evidence" value="ECO:0007669"/>
    <property type="project" value="UniProtKB-KW"/>
</dbReference>